<protein>
    <submittedName>
        <fullName evidence="1">Uncharacterized protein</fullName>
    </submittedName>
</protein>
<gene>
    <name evidence="1" type="ORF">AN396_02000</name>
</gene>
<dbReference type="EMBL" id="LJDB01000016">
    <property type="protein sequence ID" value="ONI42248.1"/>
    <property type="molecule type" value="Genomic_DNA"/>
</dbReference>
<reference evidence="1" key="1">
    <citation type="submission" date="2016-08" db="EMBL/GenBank/DDBJ databases">
        <authorList>
            <person name="Ngugi D.K."/>
            <person name="Miyake S."/>
            <person name="Stingl U."/>
        </authorList>
    </citation>
    <scope>NUCLEOTIDE SEQUENCE</scope>
    <source>
        <strain evidence="1">SCG-B11WGA-EpuloA1</strain>
    </source>
</reference>
<evidence type="ECO:0000313" key="2">
    <source>
        <dbReference type="Proteomes" id="UP000188605"/>
    </source>
</evidence>
<keyword evidence="2" id="KW-1185">Reference proteome</keyword>
<name>A0ACC8XFW7_9FIRM</name>
<dbReference type="Proteomes" id="UP000188605">
    <property type="component" value="Unassembled WGS sequence"/>
</dbReference>
<comment type="caution">
    <text evidence="1">The sequence shown here is derived from an EMBL/GenBank/DDBJ whole genome shotgun (WGS) entry which is preliminary data.</text>
</comment>
<proteinExistence type="predicted"/>
<accession>A0ACC8XFW7</accession>
<evidence type="ECO:0000313" key="1">
    <source>
        <dbReference type="EMBL" id="ONI42248.1"/>
    </source>
</evidence>
<organism evidence="1 2">
    <name type="scientific">Candidatus Epulonipiscium fishelsonii</name>
    <dbReference type="NCBI Taxonomy" id="77094"/>
    <lineage>
        <taxon>Bacteria</taxon>
        <taxon>Bacillati</taxon>
        <taxon>Bacillota</taxon>
        <taxon>Clostridia</taxon>
        <taxon>Lachnospirales</taxon>
        <taxon>Lachnospiraceae</taxon>
        <taxon>Candidatus Epulonipiscium</taxon>
    </lineage>
</organism>
<sequence length="113" mass="13790">MKVPINFLEIEDFKVEFKCFDITKKALVQFLENAYQDNSKNFIEDYYNDLHVVLNDYKFENESISFSRSYSYNPPLDYITISIRIYDMEDIYVGEYRAFYDLEFKMFDDKIRV</sequence>